<evidence type="ECO:0000256" key="1">
    <source>
        <dbReference type="SAM" id="MobiDB-lite"/>
    </source>
</evidence>
<keyword evidence="4" id="KW-1185">Reference proteome</keyword>
<organism evidence="3 4">
    <name type="scientific">Microvirga terrae</name>
    <dbReference type="NCBI Taxonomy" id="2740529"/>
    <lineage>
        <taxon>Bacteria</taxon>
        <taxon>Pseudomonadati</taxon>
        <taxon>Pseudomonadota</taxon>
        <taxon>Alphaproteobacteria</taxon>
        <taxon>Hyphomicrobiales</taxon>
        <taxon>Methylobacteriaceae</taxon>
        <taxon>Microvirga</taxon>
    </lineage>
</organism>
<dbReference type="RefSeq" id="WP_173945217.1">
    <property type="nucleotide sequence ID" value="NZ_CP102845.1"/>
</dbReference>
<sequence length="130" mass="14577">MDAEDVRDIFRGFGPVSIRRMFGGQGVYQGELMFALVASDEIYLKVDEESVGFFRAQGSQPFTFQTRDGRTTLTSYWRMPESALDDPDEAAELAIMALAAARRAKASKVRKTGRTASRQRFRRTASKPVT</sequence>
<dbReference type="Pfam" id="PF04993">
    <property type="entry name" value="TfoX_N"/>
    <property type="match status" value="1"/>
</dbReference>
<gene>
    <name evidence="3" type="ORF">HPT29_014555</name>
</gene>
<dbReference type="SUPFAM" id="SSF159894">
    <property type="entry name" value="YgaC/TfoX-N like"/>
    <property type="match status" value="1"/>
</dbReference>
<dbReference type="Gene3D" id="3.30.1460.30">
    <property type="entry name" value="YgaC/TfoX-N like chaperone"/>
    <property type="match status" value="1"/>
</dbReference>
<accession>A0ABY5RKK1</accession>
<dbReference type="PANTHER" id="PTHR36121">
    <property type="entry name" value="PROTEIN SXY"/>
    <property type="match status" value="1"/>
</dbReference>
<reference evidence="3" key="1">
    <citation type="submission" date="2022-08" db="EMBL/GenBank/DDBJ databases">
        <title>Microvirga terrae sp. nov., isolated from soil.</title>
        <authorList>
            <person name="Kim K.H."/>
            <person name="Seo Y.L."/>
            <person name="Kim J.M."/>
            <person name="Lee J.K."/>
            <person name="Han D.M."/>
            <person name="Jeon C.O."/>
        </authorList>
    </citation>
    <scope>NUCLEOTIDE SEQUENCE</scope>
    <source>
        <strain evidence="3">R24</strain>
    </source>
</reference>
<name>A0ABY5RKK1_9HYPH</name>
<evidence type="ECO:0000259" key="2">
    <source>
        <dbReference type="Pfam" id="PF04993"/>
    </source>
</evidence>
<dbReference type="InterPro" id="IPR007076">
    <property type="entry name" value="TfoX_N"/>
</dbReference>
<dbReference type="EMBL" id="CP102845">
    <property type="protein sequence ID" value="UVF17755.1"/>
    <property type="molecule type" value="Genomic_DNA"/>
</dbReference>
<dbReference type="InterPro" id="IPR047525">
    <property type="entry name" value="TfoX-like"/>
</dbReference>
<dbReference type="PANTHER" id="PTHR36121:SF1">
    <property type="entry name" value="PROTEIN SXY"/>
    <property type="match status" value="1"/>
</dbReference>
<evidence type="ECO:0000313" key="4">
    <source>
        <dbReference type="Proteomes" id="UP001017257"/>
    </source>
</evidence>
<evidence type="ECO:0000313" key="3">
    <source>
        <dbReference type="EMBL" id="UVF17755.1"/>
    </source>
</evidence>
<feature type="region of interest" description="Disordered" evidence="1">
    <location>
        <begin position="106"/>
        <end position="130"/>
    </location>
</feature>
<protein>
    <submittedName>
        <fullName evidence="3">TfoX/Sxy family protein</fullName>
    </submittedName>
</protein>
<proteinExistence type="predicted"/>
<feature type="domain" description="TfoX N-terminal" evidence="2">
    <location>
        <begin position="8"/>
        <end position="101"/>
    </location>
</feature>
<dbReference type="Proteomes" id="UP001017257">
    <property type="component" value="Chromosome"/>
</dbReference>